<dbReference type="SUPFAM" id="SSF49599">
    <property type="entry name" value="TRAF domain-like"/>
    <property type="match status" value="4"/>
</dbReference>
<protein>
    <submittedName>
        <fullName evidence="4">Ubiquitin carboxyl-terminal hydrolase 13</fullName>
    </submittedName>
</protein>
<feature type="region of interest" description="Disordered" evidence="2">
    <location>
        <begin position="578"/>
        <end position="625"/>
    </location>
</feature>
<evidence type="ECO:0000256" key="2">
    <source>
        <dbReference type="SAM" id="MobiDB-lite"/>
    </source>
</evidence>
<organism evidence="4">
    <name type="scientific">Aegilops tauschii</name>
    <name type="common">Tausch's goatgrass</name>
    <name type="synonym">Aegilops squarrosa</name>
    <dbReference type="NCBI Taxonomy" id="37682"/>
    <lineage>
        <taxon>Eukaryota</taxon>
        <taxon>Viridiplantae</taxon>
        <taxon>Streptophyta</taxon>
        <taxon>Embryophyta</taxon>
        <taxon>Tracheophyta</taxon>
        <taxon>Spermatophyta</taxon>
        <taxon>Magnoliopsida</taxon>
        <taxon>Liliopsida</taxon>
        <taxon>Poales</taxon>
        <taxon>Poaceae</taxon>
        <taxon>BOP clade</taxon>
        <taxon>Pooideae</taxon>
        <taxon>Triticodae</taxon>
        <taxon>Triticeae</taxon>
        <taxon>Triticinae</taxon>
        <taxon>Aegilops</taxon>
    </lineage>
</organism>
<dbReference type="PANTHER" id="PTHR47242">
    <property type="entry name" value="TRAF-LIKE FAMILY PROTEIN"/>
    <property type="match status" value="1"/>
</dbReference>
<evidence type="ECO:0000259" key="3">
    <source>
        <dbReference type="PROSITE" id="PS50144"/>
    </source>
</evidence>
<dbReference type="Gene3D" id="2.60.210.10">
    <property type="entry name" value="Apoptosis, Tumor Necrosis Factor Receptor Associated Protein 2, Chain A"/>
    <property type="match status" value="4"/>
</dbReference>
<dbReference type="SMART" id="SM00575">
    <property type="entry name" value="ZnF_PMZ"/>
    <property type="match status" value="1"/>
</dbReference>
<dbReference type="ExpressionAtlas" id="N1QVH4">
    <property type="expression patterns" value="baseline"/>
</dbReference>
<keyword evidence="1" id="KW-0175">Coiled coil</keyword>
<dbReference type="GO" id="GO:0008270">
    <property type="term" value="F:zinc ion binding"/>
    <property type="evidence" value="ECO:0007669"/>
    <property type="project" value="InterPro"/>
</dbReference>
<dbReference type="Pfam" id="PF26130">
    <property type="entry name" value="PB1-like"/>
    <property type="match status" value="1"/>
</dbReference>
<feature type="domain" description="MATH" evidence="3">
    <location>
        <begin position="1269"/>
        <end position="1393"/>
    </location>
</feature>
<feature type="compositionally biased region" description="Polar residues" evidence="2">
    <location>
        <begin position="1876"/>
        <end position="1886"/>
    </location>
</feature>
<feature type="compositionally biased region" description="Polar residues" evidence="2">
    <location>
        <begin position="599"/>
        <end position="619"/>
    </location>
</feature>
<feature type="domain" description="MATH" evidence="3">
    <location>
        <begin position="1099"/>
        <end position="1235"/>
    </location>
</feature>
<feature type="compositionally biased region" description="Polar residues" evidence="2">
    <location>
        <begin position="1594"/>
        <end position="1606"/>
    </location>
</feature>
<dbReference type="InterPro" id="IPR002083">
    <property type="entry name" value="MATH/TRAF_dom"/>
</dbReference>
<dbReference type="Pfam" id="PF22486">
    <property type="entry name" value="MATH_2"/>
    <property type="match status" value="2"/>
</dbReference>
<accession>N1QVH4</accession>
<feature type="region of interest" description="Disordered" evidence="2">
    <location>
        <begin position="1657"/>
        <end position="1683"/>
    </location>
</feature>
<reference evidence="4" key="1">
    <citation type="submission" date="2015-06" db="UniProtKB">
        <authorList>
            <consortium name="EnsemblPlants"/>
        </authorList>
    </citation>
    <scope>IDENTIFICATION</scope>
</reference>
<dbReference type="CDD" id="cd00121">
    <property type="entry name" value="MATH"/>
    <property type="match status" value="3"/>
</dbReference>
<dbReference type="PANTHER" id="PTHR47242:SF1">
    <property type="entry name" value="TRAF-LIKE FAMILY PROTEIN"/>
    <property type="match status" value="1"/>
</dbReference>
<dbReference type="InterPro" id="IPR008974">
    <property type="entry name" value="TRAF-like"/>
</dbReference>
<feature type="coiled-coil region" evidence="1">
    <location>
        <begin position="2136"/>
        <end position="2276"/>
    </location>
</feature>
<feature type="compositionally biased region" description="Low complexity" evidence="2">
    <location>
        <begin position="817"/>
        <end position="828"/>
    </location>
</feature>
<feature type="region of interest" description="Disordered" evidence="2">
    <location>
        <begin position="1443"/>
        <end position="1465"/>
    </location>
</feature>
<dbReference type="PROSITE" id="PS50144">
    <property type="entry name" value="MATH"/>
    <property type="match status" value="3"/>
</dbReference>
<feature type="region of interest" description="Disordered" evidence="2">
    <location>
        <begin position="807"/>
        <end position="828"/>
    </location>
</feature>
<feature type="region of interest" description="Disordered" evidence="2">
    <location>
        <begin position="1581"/>
        <end position="1607"/>
    </location>
</feature>
<dbReference type="InterPro" id="IPR006564">
    <property type="entry name" value="Znf_PMZ"/>
</dbReference>
<dbReference type="EnsemblPlants" id="EMT12893">
    <property type="protein sequence ID" value="EMT12893"/>
    <property type="gene ID" value="F775_01507"/>
</dbReference>
<feature type="region of interest" description="Disordered" evidence="2">
    <location>
        <begin position="734"/>
        <end position="754"/>
    </location>
</feature>
<evidence type="ECO:0000313" key="4">
    <source>
        <dbReference type="EnsemblPlants" id="EMT12893"/>
    </source>
</evidence>
<proteinExistence type="predicted"/>
<evidence type="ECO:0000256" key="1">
    <source>
        <dbReference type="SAM" id="Coils"/>
    </source>
</evidence>
<name>N1QVH4_AEGTA</name>
<sequence length="2404" mass="270865">MMKLTTYQTSVFASILVVISLELVKIVHMSMEKTCDEIDYLSNFSLCINFGGYFLGVGKNRAYVNGENMWYDYVEGDTLTVEKLEDLVEELGYEVKGRLQMYYCMPGKPMTEGGLVKITCNDNCLNMRAHVIFGHKFLQMYLDHDESFRQFDWDDVIEFPVADLPTVSYNDEHKCSKKWKVKAFTARYLAEKYLEYFRADQGMNLRNFGRLVQKDWNMAASCSKLSRARRYALKIIHGDEEAHYNMLCDYANEVRRSNPGSTFFIQLDNESRFNRCYFSFDAFGMDPNDCIYPVAHCIVDVEDTNTWSWFMRTLKHDLGIQNTSAWTGLTNAVEQHFHDSEHRFCVRHLWQNFREKYRGDVLKNQLWKIARCTTTDQYEEYMEEMRLLDSEAHAWLAEKRPNTWVRAFQTDLPKCDILLNNNCEVFNKYILEARDLPIISMIDRIESQLSSRHYNKQQEAKKFNGRIFPKIKKRLLKHIEWSNSCYPTNAGEGIFQVSSHGREYIVELQFKARTCRRWQLTGIPCPHSIACYRDELIDPEEMVHKCYDLCNFSKVHCNNPGHNKKGCSAFKQGLPAAKPMQKQMRKRPRATFEEEEQEPTLSQATTQEQAPGPSMTQANEEPVVTQEHDMPPIGALHPHSMMEIMRNEAPKPRKRKVPGPLPESSFLKEARAAMPSVGSSTATRLGNLAARVEVMREAKQQTNEILHEKRCAEILAQREAAALQKAGESLAKKQAEKAKKAQDKEALKAEARKKREQELEAKKLATAAKKQELLEAKKRAAEEKKAATEAKKIVALQKKVAAAANKHKKVLDPKTPSSSSSSTTTTTSSKWDCFLSYRLSVVHPSDNSKSLARDSWHRFSSKKRSHGWCDFAPSAAASFLLPPHDSLVIAADISVLSETASFSEADGRFTWKVFNFSLFREMIRTQKIMSPAFFPAAAAAGGSDCGLRISVYQSNVSGAEHLSVCLEGKEPVVQATSASSASALASTSAGSGVPDADRGCWCLFRVSILNQKPGGSHIHRDSYGRFGADSASLGWGDYLKMDEFLAADGGYLFDGAVVFNASVHVIKESNSFTRSLPPVAGISGAGGGRSGTRKSDGHFGKFVWRIENFTRLKELLKKRKITGLCIKSRRFQVGNRDCRLIVYPRGQSQPPCHLSVFLEVTDPRNTTSEWTCFVSHRLSVINQKGEEKSIMKESQNRYSKSAKDWGWREFLTLTSLFDQDAGFLVQDTVVFSAEVLILKETATMQELSDEDSEICSSSSGYQIDTLPKHTSFTWKVENFLSFKEIMETRKIFSKYFQAGGCELRIGVYESFDTMCIYLESDQSSGVDPDKNFWVHYKMAILNQKNSLKTVCKESSICTKTWNNSVLQFMKVSDILDPEAGFLVRDTIVFVCEIIDCCPWFDFSDLEVQFRNMLSELSVNDEYMTFASFLPLKEVMVFASDDDQDELSTDPDELIKSEDSDDVSGDEEDMFRNLLSRAGFSLTYGDNYTQPQVTLREKILTDASAIAGFLTGLRVYLDNPAKVKRMLLPAKVSTKGGGKKDSSKCDSSSTSLINLLMGVSVLKQAIIDLLLDIMVECCQPSDERSSYGSSSSSSKTAPDSNGASSPSELIVEGEQTECACRNQYETAESDTVNFGRNLGLENAELNANEMPVKILEQSSCPPETPAIDLPGDESSDQAPGTKWPDQSEELLGLIVNSLKALDCAVPHGCPEPRKRPKSVQKIALVLEKAPKKLQPDFIALVPKLVDGSEHSLASCALLDHLEKADAEPSLRLPVFGALSELEFDADVWKRVSFHALELLSDSNDEPLVAAISYVLKAASQCQHIPQAVRAVRWRLKRLGADVPPCVLEFLSKTVHNWPDVAEALLKDIDSEPEPDNSCLSTPSSTCSKDGLSAEGMPSWQEQAVHGSNHLSDVFVLIEMLSVPGLFVEVARVFERALLQGAFGLQLVAMVLERRHSHKLSSKSGAVVYDLQSKQVLLDGQFEPSPIQEGDFTSVLALGEVLSLSTSARVQDFVRMLYAIMFKIYAEDHYRCRFLKGLVDRATNTSDNCREVDIDMDVLVFLVKEEFGIARPVLNMMREAAEVAQADRANLWHQICATEDENIRLREEMDMEQTKFTNEKAALAQRLTESEATTGHLRSELKAEKDRYIREKKELSRQMREIENQMEWVRSEKDEQIAKLSADRKNLHDRVSEAETQLSQFKARKREEIKKVTTEKNTLAERLKNAEASRKRFDDELKRHAAETQAREEIRKSLEAEVRRLTHKVGQTEGEKKEKEDQISRCEAYIDGMESKLQVCQQYIRTLETSLQEEMARHAPLYGVGVEALSLEELETLANIHEQSLRQIHTIRQRKGSSHLLSVPGLFPSSSMAVGPPSSLIHTSSIAPNGVGTHGNGHMNNAVDRWFNQT</sequence>
<dbReference type="InterPro" id="IPR058594">
    <property type="entry name" value="PB1-like_dom_pln"/>
</dbReference>
<feature type="region of interest" description="Disordered" evidence="2">
    <location>
        <begin position="1870"/>
        <end position="1893"/>
    </location>
</feature>
<dbReference type="SMART" id="SM00061">
    <property type="entry name" value="MATH"/>
    <property type="match status" value="2"/>
</dbReference>
<feature type="domain" description="MATH" evidence="3">
    <location>
        <begin position="906"/>
        <end position="1063"/>
    </location>
</feature>